<sequence length="197" mass="22119">MQTLAALLDEVRGCHLCDDLPLGPKPILQAARGAKILIAGQAPGAKTHDSGRPFDDVSGDRLRHWLGVDRASFYNPGHFAILPMGFCFPGTIIRQGRRQGDKPPRAECAVAWRERLLSHLPNIELTLVLGTYALDWHLPQHRGLTVEATDWQTHWPRLLVLPHPSPRNGLWLKRHPEFEADIIPRLQQRISALLSVN</sequence>
<name>A0ABX7G6N2_9GAMM</name>
<dbReference type="InterPro" id="IPR005122">
    <property type="entry name" value="Uracil-DNA_glycosylase-like"/>
</dbReference>
<dbReference type="PANTHER" id="PTHR42160:SF1">
    <property type="entry name" value="URACIL-DNA GLYCOSYLASE SUPERFAMILY PROTEIN"/>
    <property type="match status" value="1"/>
</dbReference>
<dbReference type="EMBL" id="CP069213">
    <property type="protein sequence ID" value="QRH02940.1"/>
    <property type="molecule type" value="Genomic_DNA"/>
</dbReference>
<dbReference type="SMART" id="SM00987">
    <property type="entry name" value="UreE_C"/>
    <property type="match status" value="1"/>
</dbReference>
<protein>
    <submittedName>
        <fullName evidence="2">Uracil-DNA glycosylase family protein</fullName>
    </submittedName>
</protein>
<feature type="domain" description="Uracil-DNA glycosylase-like" evidence="1">
    <location>
        <begin position="27"/>
        <end position="187"/>
    </location>
</feature>
<dbReference type="SUPFAM" id="SSF52141">
    <property type="entry name" value="Uracil-DNA glycosylase-like"/>
    <property type="match status" value="1"/>
</dbReference>
<dbReference type="RefSeq" id="WP_203326520.1">
    <property type="nucleotide sequence ID" value="NZ_CP069213.1"/>
</dbReference>
<organism evidence="2 3">
    <name type="scientific">Shewanella litorisediminis</name>
    <dbReference type="NCBI Taxonomy" id="1173586"/>
    <lineage>
        <taxon>Bacteria</taxon>
        <taxon>Pseudomonadati</taxon>
        <taxon>Pseudomonadota</taxon>
        <taxon>Gammaproteobacteria</taxon>
        <taxon>Alteromonadales</taxon>
        <taxon>Shewanellaceae</taxon>
        <taxon>Shewanella</taxon>
    </lineage>
</organism>
<accession>A0ABX7G6N2</accession>
<evidence type="ECO:0000259" key="1">
    <source>
        <dbReference type="SMART" id="SM00986"/>
    </source>
</evidence>
<proteinExistence type="predicted"/>
<dbReference type="SMART" id="SM00986">
    <property type="entry name" value="UDG"/>
    <property type="match status" value="1"/>
</dbReference>
<dbReference type="InterPro" id="IPR036895">
    <property type="entry name" value="Uracil-DNA_glycosylase-like_sf"/>
</dbReference>
<gene>
    <name evidence="2" type="ORF">JQC75_05905</name>
</gene>
<dbReference type="CDD" id="cd10033">
    <property type="entry name" value="UDG_like"/>
    <property type="match status" value="1"/>
</dbReference>
<dbReference type="PANTHER" id="PTHR42160">
    <property type="entry name" value="URACIL-DNA GLYCOSYLASE SUPERFAMILY PROTEIN"/>
    <property type="match status" value="1"/>
</dbReference>
<dbReference type="Gene3D" id="3.40.470.10">
    <property type="entry name" value="Uracil-DNA glycosylase-like domain"/>
    <property type="match status" value="1"/>
</dbReference>
<dbReference type="Pfam" id="PF03167">
    <property type="entry name" value="UDG"/>
    <property type="match status" value="1"/>
</dbReference>
<dbReference type="Proteomes" id="UP000596252">
    <property type="component" value="Chromosome"/>
</dbReference>
<evidence type="ECO:0000313" key="2">
    <source>
        <dbReference type="EMBL" id="QRH02940.1"/>
    </source>
</evidence>
<dbReference type="InterPro" id="IPR047124">
    <property type="entry name" value="HI_0220.2"/>
</dbReference>
<reference evidence="2 3" key="1">
    <citation type="journal article" date="2012" name="Antonie Van Leeuwenhoek">
        <title>Shewanella litorisediminis sp. nov., a gammaproteobacterium isolated from a tidal flat sediment.</title>
        <authorList>
            <person name="Lee M.H."/>
            <person name="Yoon J.H."/>
        </authorList>
    </citation>
    <scope>NUCLEOTIDE SEQUENCE [LARGE SCALE GENOMIC DNA]</scope>
    <source>
        <strain evidence="2 3">SMK1-12</strain>
    </source>
</reference>
<evidence type="ECO:0000313" key="3">
    <source>
        <dbReference type="Proteomes" id="UP000596252"/>
    </source>
</evidence>
<keyword evidence="3" id="KW-1185">Reference proteome</keyword>